<dbReference type="STRING" id="994479.GCA_000194155_04757"/>
<dbReference type="PROSITE" id="PS51409">
    <property type="entry name" value="ARGINASE_2"/>
    <property type="match status" value="1"/>
</dbReference>
<proteinExistence type="inferred from homology"/>
<feature type="compositionally biased region" description="Basic residues" evidence="4">
    <location>
        <begin position="343"/>
        <end position="366"/>
    </location>
</feature>
<sequence length="387" mass="42723">MLLPKTAPHIAQVIAGHRDINVMYVTTLTALTSPSGTTKSEQLETLQQDSPLVISISPPVIHSHGSGRAEVWVQDTVLPPRFAGPGTFARIPDLGQVGDYDIAILGVPFDGGTSYRPGARFGPMAVRQAARNLRAGFHVDLGVTPLAQLQVVDAGDVSCSPYSISDAIDQIETHASEVLGGSDRRIVAIGGDHTIALPMLRAVTREHGPVALVHFDAHLDTWDTYFNAPVTHGTIFRRAFEEGLLVEDHSMHLGIRGPIYDQLDLDNDKAFGFRTIRANDLDMIGIDGAVDAVRQRVGDAPVYLSVDIDVLDPAFARHRNPRVRRSHLPGTTTPAAETERPQPRRRRRRRGLTRIRPRRDHLRRRGDRGVRPRRAHGEQHQTEQDRV</sequence>
<dbReference type="AlphaFoldDB" id="A0A2N3Y6L2"/>
<reference evidence="5" key="1">
    <citation type="submission" date="2017-12" db="EMBL/GenBank/DDBJ databases">
        <title>Sequencing the genomes of 1000 Actinobacteria strains.</title>
        <authorList>
            <person name="Klenk H.-P."/>
        </authorList>
    </citation>
    <scope>NUCLEOTIDE SEQUENCE [LARGE SCALE GENOMIC DNA]</scope>
    <source>
        <strain evidence="5">DSM 44228</strain>
    </source>
</reference>
<comment type="caution">
    <text evidence="5">The sequence shown here is derived from an EMBL/GenBank/DDBJ whole genome shotgun (WGS) entry which is preliminary data.</text>
</comment>
<evidence type="ECO:0000256" key="4">
    <source>
        <dbReference type="SAM" id="MobiDB-lite"/>
    </source>
</evidence>
<evidence type="ECO:0000313" key="5">
    <source>
        <dbReference type="EMBL" id="PKW18550.1"/>
    </source>
</evidence>
<dbReference type="SUPFAM" id="SSF52768">
    <property type="entry name" value="Arginase/deacetylase"/>
    <property type="match status" value="1"/>
</dbReference>
<evidence type="ECO:0000256" key="1">
    <source>
        <dbReference type="ARBA" id="ARBA00022723"/>
    </source>
</evidence>
<keyword evidence="6" id="KW-1185">Reference proteome</keyword>
<dbReference type="GO" id="GO:0008783">
    <property type="term" value="F:agmatinase activity"/>
    <property type="evidence" value="ECO:0007669"/>
    <property type="project" value="TreeGrafter"/>
</dbReference>
<dbReference type="EMBL" id="PJNB01000001">
    <property type="protein sequence ID" value="PKW18550.1"/>
    <property type="molecule type" value="Genomic_DNA"/>
</dbReference>
<dbReference type="Gene3D" id="3.40.800.10">
    <property type="entry name" value="Ureohydrolase domain"/>
    <property type="match status" value="1"/>
</dbReference>
<keyword evidence="2" id="KW-0378">Hydrolase</keyword>
<dbReference type="PANTHER" id="PTHR11358">
    <property type="entry name" value="ARGINASE/AGMATINASE"/>
    <property type="match status" value="1"/>
</dbReference>
<dbReference type="InterPro" id="IPR006035">
    <property type="entry name" value="Ureohydrolase"/>
</dbReference>
<dbReference type="Pfam" id="PF00491">
    <property type="entry name" value="Arginase"/>
    <property type="match status" value="1"/>
</dbReference>
<dbReference type="GO" id="GO:0046872">
    <property type="term" value="F:metal ion binding"/>
    <property type="evidence" value="ECO:0007669"/>
    <property type="project" value="UniProtKB-KW"/>
</dbReference>
<dbReference type="InterPro" id="IPR023696">
    <property type="entry name" value="Ureohydrolase_dom_sf"/>
</dbReference>
<evidence type="ECO:0000313" key="6">
    <source>
        <dbReference type="Proteomes" id="UP000233786"/>
    </source>
</evidence>
<keyword evidence="1" id="KW-0479">Metal-binding</keyword>
<name>A0A2N3Y6L2_SACSN</name>
<dbReference type="PANTHER" id="PTHR11358:SF26">
    <property type="entry name" value="GUANIDINO ACID HYDROLASE, MITOCHONDRIAL"/>
    <property type="match status" value="1"/>
</dbReference>
<feature type="region of interest" description="Disordered" evidence="4">
    <location>
        <begin position="321"/>
        <end position="387"/>
    </location>
</feature>
<gene>
    <name evidence="5" type="ORF">A8926_6645</name>
</gene>
<dbReference type="GO" id="GO:0033389">
    <property type="term" value="P:putrescine biosynthetic process from arginine, via agmatine"/>
    <property type="evidence" value="ECO:0007669"/>
    <property type="project" value="TreeGrafter"/>
</dbReference>
<evidence type="ECO:0000256" key="3">
    <source>
        <dbReference type="PROSITE-ProRule" id="PRU00742"/>
    </source>
</evidence>
<protein>
    <submittedName>
        <fullName evidence="5">Agmatinase</fullName>
    </submittedName>
</protein>
<evidence type="ECO:0000256" key="2">
    <source>
        <dbReference type="ARBA" id="ARBA00022801"/>
    </source>
</evidence>
<organism evidence="5 6">
    <name type="scientific">Saccharopolyspora spinosa</name>
    <dbReference type="NCBI Taxonomy" id="60894"/>
    <lineage>
        <taxon>Bacteria</taxon>
        <taxon>Bacillati</taxon>
        <taxon>Actinomycetota</taxon>
        <taxon>Actinomycetes</taxon>
        <taxon>Pseudonocardiales</taxon>
        <taxon>Pseudonocardiaceae</taxon>
        <taxon>Saccharopolyspora</taxon>
    </lineage>
</organism>
<feature type="compositionally biased region" description="Basic and acidic residues" evidence="4">
    <location>
        <begin position="367"/>
        <end position="387"/>
    </location>
</feature>
<comment type="similarity">
    <text evidence="3">Belongs to the arginase family.</text>
</comment>
<dbReference type="Proteomes" id="UP000233786">
    <property type="component" value="Unassembled WGS sequence"/>
</dbReference>
<accession>A0A2N3Y6L2</accession>